<dbReference type="SMART" id="SM00288">
    <property type="entry name" value="VHS"/>
    <property type="match status" value="1"/>
</dbReference>
<dbReference type="FunFam" id="1.20.58.160:FF:000003">
    <property type="entry name" value="VHS domain protein"/>
    <property type="match status" value="1"/>
</dbReference>
<dbReference type="Proteomes" id="UP000246702">
    <property type="component" value="Unassembled WGS sequence"/>
</dbReference>
<dbReference type="InterPro" id="IPR002014">
    <property type="entry name" value="VHS_dom"/>
</dbReference>
<gene>
    <name evidence="13" type="ORF">BO94DRAFT_202580</name>
</gene>
<feature type="compositionally biased region" description="Low complexity" evidence="9">
    <location>
        <begin position="467"/>
        <end position="483"/>
    </location>
</feature>
<feature type="region of interest" description="Disordered" evidence="9">
    <location>
        <begin position="462"/>
        <end position="500"/>
    </location>
</feature>
<dbReference type="Gene3D" id="2.60.40.1230">
    <property type="match status" value="1"/>
</dbReference>
<dbReference type="Gene3D" id="1.25.40.90">
    <property type="match status" value="1"/>
</dbReference>
<dbReference type="PROSITE" id="PS50179">
    <property type="entry name" value="VHS"/>
    <property type="match status" value="1"/>
</dbReference>
<dbReference type="Gene3D" id="1.20.5.170">
    <property type="match status" value="1"/>
</dbReference>
<feature type="domain" description="VHS" evidence="10">
    <location>
        <begin position="25"/>
        <end position="161"/>
    </location>
</feature>
<dbReference type="PROSITE" id="PS50909">
    <property type="entry name" value="GAT"/>
    <property type="match status" value="1"/>
</dbReference>
<comment type="function">
    <text evidence="7">May play a role in the regulation of membrane traffic through the trans-Golgi network.</text>
</comment>
<evidence type="ECO:0000256" key="7">
    <source>
        <dbReference type="ARBA" id="ARBA00053552"/>
    </source>
</evidence>
<dbReference type="InterPro" id="IPR013041">
    <property type="entry name" value="Clathrin_app_Ig-like_sf"/>
</dbReference>
<dbReference type="Gene3D" id="1.20.58.160">
    <property type="match status" value="1"/>
</dbReference>
<dbReference type="GO" id="GO:0035091">
    <property type="term" value="F:phosphatidylinositol binding"/>
    <property type="evidence" value="ECO:0007669"/>
    <property type="project" value="InterPro"/>
</dbReference>
<evidence type="ECO:0000259" key="10">
    <source>
        <dbReference type="PROSITE" id="PS50179"/>
    </source>
</evidence>
<dbReference type="GO" id="GO:0005802">
    <property type="term" value="C:trans-Golgi network"/>
    <property type="evidence" value="ECO:0007669"/>
    <property type="project" value="TreeGrafter"/>
</dbReference>
<dbReference type="Pfam" id="PF00790">
    <property type="entry name" value="VHS"/>
    <property type="match status" value="1"/>
</dbReference>
<dbReference type="OrthoDB" id="2018246at2759"/>
<dbReference type="Pfam" id="PF03127">
    <property type="entry name" value="GAT"/>
    <property type="match status" value="1"/>
</dbReference>
<evidence type="ECO:0000256" key="6">
    <source>
        <dbReference type="ARBA" id="ARBA00023054"/>
    </source>
</evidence>
<evidence type="ECO:0000256" key="2">
    <source>
        <dbReference type="ARBA" id="ARBA00011446"/>
    </source>
</evidence>
<name>A0A317VTT5_9EURO</name>
<dbReference type="CDD" id="cd14235">
    <property type="entry name" value="GAT_GGA_fungi"/>
    <property type="match status" value="1"/>
</dbReference>
<dbReference type="SUPFAM" id="SSF89009">
    <property type="entry name" value="GAT-like domain"/>
    <property type="match status" value="1"/>
</dbReference>
<dbReference type="Pfam" id="PF02883">
    <property type="entry name" value="Alpha_adaptinC2"/>
    <property type="match status" value="1"/>
</dbReference>
<dbReference type="PROSITE" id="PS50180">
    <property type="entry name" value="GAE"/>
    <property type="match status" value="1"/>
</dbReference>
<dbReference type="GO" id="GO:0043328">
    <property type="term" value="P:protein transport to vacuole involved in ubiquitin-dependent protein catabolic process via the multivesicular body sorting pathway"/>
    <property type="evidence" value="ECO:0007669"/>
    <property type="project" value="TreeGrafter"/>
</dbReference>
<dbReference type="GO" id="GO:0043130">
    <property type="term" value="F:ubiquitin binding"/>
    <property type="evidence" value="ECO:0007669"/>
    <property type="project" value="InterPro"/>
</dbReference>
<comment type="subunit">
    <text evidence="8">Binds to ARF1 and ARF2.</text>
</comment>
<dbReference type="InterPro" id="IPR008153">
    <property type="entry name" value="GAE_dom"/>
</dbReference>
<dbReference type="SMART" id="SM00809">
    <property type="entry name" value="Alpha_adaptinC2"/>
    <property type="match status" value="1"/>
</dbReference>
<evidence type="ECO:0000256" key="8">
    <source>
        <dbReference type="ARBA" id="ARBA00065344"/>
    </source>
</evidence>
<dbReference type="GeneID" id="37108250"/>
<feature type="compositionally biased region" description="Low complexity" evidence="9">
    <location>
        <begin position="417"/>
        <end position="426"/>
    </location>
</feature>
<dbReference type="EMBL" id="MSFK01000027">
    <property type="protein sequence ID" value="PWY76437.1"/>
    <property type="molecule type" value="Genomic_DNA"/>
</dbReference>
<dbReference type="STRING" id="1450535.A0A317VTT5"/>
<dbReference type="CDD" id="cd16998">
    <property type="entry name" value="VHS_GGA_fungi"/>
    <property type="match status" value="1"/>
</dbReference>
<keyword evidence="14" id="KW-1185">Reference proteome</keyword>
<evidence type="ECO:0000313" key="13">
    <source>
        <dbReference type="EMBL" id="PWY76437.1"/>
    </source>
</evidence>
<dbReference type="InterPro" id="IPR008942">
    <property type="entry name" value="ENTH_VHS"/>
</dbReference>
<proteinExistence type="predicted"/>
<keyword evidence="5" id="KW-0333">Golgi apparatus</keyword>
<sequence length="639" mass="69104">MAARDRFGAYADLGLTPLQRAVRNACDLSHYEPNLALNLEVADLINSKKGNAPREAALEIVHLINSRNQNVALLALALLDICVKNCGYPFHLQISTKEFLNELVRRFPERPQLRPTRVQHRILESIEEWRQTICQTSRYKEDLGHIRDMHRLLLYKGYVFPEIRHEDAAVLNPSDNLRSAEEMEEEEKEAQSAKLQELIRRGTPADLQEANRLMKVMAGYDNRHKTDYRAKAAEEVAKVQQKAKILEEMLQSHQPGDPVAEGDVFEELAGALQSAHPKIQKMCEEESDDPEAVHKLLEINDSIHRTIARYKLVKKGDWEAASRIPKGTLGTTTGVAKNANNQLSLIDFDPEPAASANGNGAPAATGGSSLENDLLGLSIDEPAPALGGISLGPAVTTTATPPMPQASVGFKPNYDILSSLGSSSQPPSQPVTPVPGARPQSIVAAATPPPPAVDPFASLVSASPRHASPQPSGGSATGSAAGSLLDLVGSGPAQPVGSGKAVEDDEWNFASSLPESNTLPSTNRVSVLNSALRIEFVARRNPQQAQQIHVVALFSNGTSQPLNELHFLVAVEKAYTLQLRPQSGRDIGPLQTNGVQQEMLISGVAGGKGNSVKIRFRVSYRVGNERKEEQGMVPPLGIA</sequence>
<dbReference type="AlphaFoldDB" id="A0A317VTT5"/>
<dbReference type="SUPFAM" id="SSF48464">
    <property type="entry name" value="ENTH/VHS domain"/>
    <property type="match status" value="1"/>
</dbReference>
<keyword evidence="4" id="KW-0653">Protein transport</keyword>
<evidence type="ECO:0000256" key="9">
    <source>
        <dbReference type="SAM" id="MobiDB-lite"/>
    </source>
</evidence>
<keyword evidence="3" id="KW-0813">Transport</keyword>
<organism evidence="13 14">
    <name type="scientific">Aspergillus sclerotioniger CBS 115572</name>
    <dbReference type="NCBI Taxonomy" id="1450535"/>
    <lineage>
        <taxon>Eukaryota</taxon>
        <taxon>Fungi</taxon>
        <taxon>Dikarya</taxon>
        <taxon>Ascomycota</taxon>
        <taxon>Pezizomycotina</taxon>
        <taxon>Eurotiomycetes</taxon>
        <taxon>Eurotiomycetidae</taxon>
        <taxon>Eurotiales</taxon>
        <taxon>Aspergillaceae</taxon>
        <taxon>Aspergillus</taxon>
        <taxon>Aspergillus subgen. Circumdati</taxon>
    </lineage>
</organism>
<dbReference type="PANTHER" id="PTHR47180:SF1">
    <property type="entry name" value="ADP-RIBOSYLATION FACTOR-BINDING PROTEIN GGA1-RELATED"/>
    <property type="match status" value="1"/>
</dbReference>
<dbReference type="InterPro" id="IPR038425">
    <property type="entry name" value="GAT_sf"/>
</dbReference>
<dbReference type="GO" id="GO:0005829">
    <property type="term" value="C:cytosol"/>
    <property type="evidence" value="ECO:0007669"/>
    <property type="project" value="GOC"/>
</dbReference>
<evidence type="ECO:0000256" key="5">
    <source>
        <dbReference type="ARBA" id="ARBA00023034"/>
    </source>
</evidence>
<dbReference type="GO" id="GO:0006895">
    <property type="term" value="P:Golgi to endosome transport"/>
    <property type="evidence" value="ECO:0007669"/>
    <property type="project" value="UniProtKB-ARBA"/>
</dbReference>
<dbReference type="InterPro" id="IPR052653">
    <property type="entry name" value="ARF-binding"/>
</dbReference>
<comment type="subunit">
    <text evidence="2">Component of the ESCRT-0 complex composed of HSE1 and VPS27.</text>
</comment>
<dbReference type="RefSeq" id="XP_025464250.1">
    <property type="nucleotide sequence ID" value="XM_025606107.1"/>
</dbReference>
<dbReference type="FunFam" id="1.25.40.90:FF:000008">
    <property type="entry name" value="VHS domain protein"/>
    <property type="match status" value="1"/>
</dbReference>
<comment type="subcellular location">
    <subcellularLocation>
        <location evidence="1">Golgi apparatus</location>
        <location evidence="1">trans-Golgi network</location>
    </subcellularLocation>
</comment>
<dbReference type="InterPro" id="IPR008152">
    <property type="entry name" value="Clathrin_a/b/g-adaptin_app_Ig"/>
</dbReference>
<evidence type="ECO:0000259" key="11">
    <source>
        <dbReference type="PROSITE" id="PS50180"/>
    </source>
</evidence>
<dbReference type="PANTHER" id="PTHR47180">
    <property type="entry name" value="ADP-RIBOSYLATION FACTOR-BINDING PROTEIN GGA1-RELATED"/>
    <property type="match status" value="1"/>
</dbReference>
<comment type="caution">
    <text evidence="13">The sequence shown here is derived from an EMBL/GenBank/DDBJ whole genome shotgun (WGS) entry which is preliminary data.</text>
</comment>
<feature type="domain" description="GAT" evidence="12">
    <location>
        <begin position="188"/>
        <end position="315"/>
    </location>
</feature>
<reference evidence="13 14" key="1">
    <citation type="submission" date="2016-12" db="EMBL/GenBank/DDBJ databases">
        <title>The genomes of Aspergillus section Nigri reveals drivers in fungal speciation.</title>
        <authorList>
            <consortium name="DOE Joint Genome Institute"/>
            <person name="Vesth T.C."/>
            <person name="Nybo J."/>
            <person name="Theobald S."/>
            <person name="Brandl J."/>
            <person name="Frisvad J.C."/>
            <person name="Nielsen K.F."/>
            <person name="Lyhne E.K."/>
            <person name="Kogle M.E."/>
            <person name="Kuo A."/>
            <person name="Riley R."/>
            <person name="Clum A."/>
            <person name="Nolan M."/>
            <person name="Lipzen A."/>
            <person name="Salamov A."/>
            <person name="Henrissat B."/>
            <person name="Wiebenga A."/>
            <person name="De Vries R.P."/>
            <person name="Grigoriev I.V."/>
            <person name="Mortensen U.H."/>
            <person name="Andersen M.R."/>
            <person name="Baker S.E."/>
        </authorList>
    </citation>
    <scope>NUCLEOTIDE SEQUENCE [LARGE SCALE GENOMIC DNA]</scope>
    <source>
        <strain evidence="13 14">CBS 115572</strain>
    </source>
</reference>
<keyword evidence="6" id="KW-0175">Coiled coil</keyword>
<feature type="domain" description="GAE" evidence="11">
    <location>
        <begin position="519"/>
        <end position="637"/>
    </location>
</feature>
<dbReference type="FunFam" id="1.20.5.170:FF:000024">
    <property type="entry name" value="VHS domain-containing protein"/>
    <property type="match status" value="1"/>
</dbReference>
<dbReference type="InterPro" id="IPR004152">
    <property type="entry name" value="GAT_dom"/>
</dbReference>
<evidence type="ECO:0000256" key="1">
    <source>
        <dbReference type="ARBA" id="ARBA00004601"/>
    </source>
</evidence>
<protein>
    <submittedName>
        <fullName evidence="13">VHS domain protein</fullName>
    </submittedName>
</protein>
<evidence type="ECO:0000259" key="12">
    <source>
        <dbReference type="PROSITE" id="PS50909"/>
    </source>
</evidence>
<evidence type="ECO:0000256" key="4">
    <source>
        <dbReference type="ARBA" id="ARBA00022927"/>
    </source>
</evidence>
<dbReference type="SUPFAM" id="SSF49348">
    <property type="entry name" value="Clathrin adaptor appendage domain"/>
    <property type="match status" value="1"/>
</dbReference>
<evidence type="ECO:0000256" key="3">
    <source>
        <dbReference type="ARBA" id="ARBA00022448"/>
    </source>
</evidence>
<accession>A0A317VTT5</accession>
<dbReference type="GO" id="GO:0006896">
    <property type="term" value="P:Golgi to vacuole transport"/>
    <property type="evidence" value="ECO:0007669"/>
    <property type="project" value="TreeGrafter"/>
</dbReference>
<evidence type="ECO:0000313" key="14">
    <source>
        <dbReference type="Proteomes" id="UP000246702"/>
    </source>
</evidence>
<feature type="region of interest" description="Disordered" evidence="9">
    <location>
        <begin position="417"/>
        <end position="450"/>
    </location>
</feature>